<sequence>MIQLQVNSFLTRIADYEETNSWSSQFRGKRFDFFKQLIRTLALPLNILDVGGREAIWQKEFYGSQKEFDDVKVTILNLTKTLVSHPNLKSVVGNATNMKEYQDKQFDVIFSNSVIEHVGNYENQQQMANEIQRVGKRYFVQTPNRYFPIEPHFLFPFYQFFPLWLKVWLISHFDLGWRKKQTDQAEAINIADSVRLLSKKELKQLFPKAKIFEEKFAFFTKSFIVYEGW</sequence>
<keyword evidence="2" id="KW-0489">Methyltransferase</keyword>
<accession>A0A2T1M206</accession>
<dbReference type="SUPFAM" id="SSF53335">
    <property type="entry name" value="S-adenosyl-L-methionine-dependent methyltransferases"/>
    <property type="match status" value="1"/>
</dbReference>
<dbReference type="EMBL" id="PXOH01000003">
    <property type="protein sequence ID" value="PSF38665.1"/>
    <property type="molecule type" value="Genomic_DNA"/>
</dbReference>
<gene>
    <name evidence="2" type="ORF">C7H19_03930</name>
</gene>
<protein>
    <submittedName>
        <fullName evidence="2">Methyltransferase type 11</fullName>
    </submittedName>
</protein>
<keyword evidence="3" id="KW-1185">Reference proteome</keyword>
<dbReference type="InterPro" id="IPR029063">
    <property type="entry name" value="SAM-dependent_MTases_sf"/>
</dbReference>
<organism evidence="2 3">
    <name type="scientific">Aphanothece hegewaldii CCALA 016</name>
    <dbReference type="NCBI Taxonomy" id="2107694"/>
    <lineage>
        <taxon>Bacteria</taxon>
        <taxon>Bacillati</taxon>
        <taxon>Cyanobacteriota</taxon>
        <taxon>Cyanophyceae</taxon>
        <taxon>Oscillatoriophycideae</taxon>
        <taxon>Chroococcales</taxon>
        <taxon>Aphanothecaceae</taxon>
        <taxon>Aphanothece</taxon>
    </lineage>
</organism>
<dbReference type="GO" id="GO:0032259">
    <property type="term" value="P:methylation"/>
    <property type="evidence" value="ECO:0007669"/>
    <property type="project" value="UniProtKB-KW"/>
</dbReference>
<dbReference type="CDD" id="cd02440">
    <property type="entry name" value="AdoMet_MTases"/>
    <property type="match status" value="1"/>
</dbReference>
<evidence type="ECO:0000313" key="2">
    <source>
        <dbReference type="EMBL" id="PSF38665.1"/>
    </source>
</evidence>
<dbReference type="Proteomes" id="UP000239001">
    <property type="component" value="Unassembled WGS sequence"/>
</dbReference>
<keyword evidence="2" id="KW-0808">Transferase</keyword>
<evidence type="ECO:0000259" key="1">
    <source>
        <dbReference type="Pfam" id="PF08241"/>
    </source>
</evidence>
<dbReference type="OrthoDB" id="7260171at2"/>
<reference evidence="2 3" key="2">
    <citation type="submission" date="2018-03" db="EMBL/GenBank/DDBJ databases">
        <authorList>
            <person name="Keele B.F."/>
        </authorList>
    </citation>
    <scope>NUCLEOTIDE SEQUENCE [LARGE SCALE GENOMIC DNA]</scope>
    <source>
        <strain evidence="2 3">CCALA 016</strain>
    </source>
</reference>
<comment type="caution">
    <text evidence="2">The sequence shown here is derived from an EMBL/GenBank/DDBJ whole genome shotgun (WGS) entry which is preliminary data.</text>
</comment>
<name>A0A2T1M206_9CHRO</name>
<dbReference type="AlphaFoldDB" id="A0A2T1M206"/>
<dbReference type="GO" id="GO:0008757">
    <property type="term" value="F:S-adenosylmethionine-dependent methyltransferase activity"/>
    <property type="evidence" value="ECO:0007669"/>
    <property type="project" value="InterPro"/>
</dbReference>
<evidence type="ECO:0000313" key="3">
    <source>
        <dbReference type="Proteomes" id="UP000239001"/>
    </source>
</evidence>
<dbReference type="Gene3D" id="3.40.50.150">
    <property type="entry name" value="Vaccinia Virus protein VP39"/>
    <property type="match status" value="1"/>
</dbReference>
<feature type="domain" description="Methyltransferase type 11" evidence="1">
    <location>
        <begin position="77"/>
        <end position="136"/>
    </location>
</feature>
<proteinExistence type="predicted"/>
<dbReference type="Pfam" id="PF08241">
    <property type="entry name" value="Methyltransf_11"/>
    <property type="match status" value="1"/>
</dbReference>
<dbReference type="InterPro" id="IPR013216">
    <property type="entry name" value="Methyltransf_11"/>
</dbReference>
<dbReference type="RefSeq" id="WP_106455587.1">
    <property type="nucleotide sequence ID" value="NZ_PXOH01000003.1"/>
</dbReference>
<reference evidence="2 3" key="1">
    <citation type="submission" date="2018-03" db="EMBL/GenBank/DDBJ databases">
        <title>The ancient ancestry and fast evolution of plastids.</title>
        <authorList>
            <person name="Moore K.R."/>
            <person name="Magnabosco C."/>
            <person name="Momper L."/>
            <person name="Gold D.A."/>
            <person name="Bosak T."/>
            <person name="Fournier G.P."/>
        </authorList>
    </citation>
    <scope>NUCLEOTIDE SEQUENCE [LARGE SCALE GENOMIC DNA]</scope>
    <source>
        <strain evidence="2 3">CCALA 016</strain>
    </source>
</reference>